<evidence type="ECO:0000313" key="2">
    <source>
        <dbReference type="Proteomes" id="UP000008641"/>
    </source>
</evidence>
<dbReference type="EMBL" id="CP002455">
    <property type="protein sequence ID" value="ADX68338.1"/>
    <property type="molecule type" value="Genomic_DNA"/>
</dbReference>
<accession>F0NZJ1</accession>
<dbReference type="PROSITE" id="PS51257">
    <property type="entry name" value="PROKAR_LIPOPROTEIN"/>
    <property type="match status" value="1"/>
</dbReference>
<sequence length="169" mass="19888">MKNTAPIFLLSVGLFFSCETSNQSQIGKDFFETYALRKDEKILQSFYNDTIEYENVVLQSGLHPISSVELIRTNFNFHDAQMVYPNDTILRVEQLMSNDTMIVAQGYFLPYQYQGLTIPEMKFTTWLFLDKNKKIKKQIDWFNYPIEDIIQAYQMKQSMNFSTAPQIQE</sequence>
<keyword evidence="2" id="KW-1185">Reference proteome</keyword>
<reference evidence="2" key="2">
    <citation type="journal article" date="2011" name="Stand. Genomic Sci.">
        <title>Complete genome sequence of Weeksella virosa type strain (9751T).</title>
        <authorList>
            <person name="Lang E."/>
            <person name="Teshima H."/>
            <person name="Lucas S."/>
            <person name="Lapidus A."/>
            <person name="Hammon N."/>
            <person name="Deshpande S."/>
            <person name="Nolan M."/>
            <person name="Cheng J."/>
            <person name="Pitluck S."/>
            <person name="Liolios K."/>
            <person name="Pagani I."/>
            <person name="Mikhailova N."/>
            <person name="Ivanova N."/>
            <person name="Mavromatis K."/>
            <person name="Pati A."/>
            <person name="Tapia R."/>
            <person name="Han C."/>
            <person name="Goodwin L."/>
            <person name="Chen A."/>
            <person name="Palaniappan K."/>
            <person name="Land M."/>
            <person name="Hauser L."/>
            <person name="Chang Y."/>
            <person name="Jeffries C."/>
            <person name="Brambilla E."/>
            <person name="Kopitz M."/>
            <person name="Rohde M."/>
            <person name="Goker M."/>
            <person name="Tindall B."/>
            <person name="Detter J."/>
            <person name="Woyke T."/>
            <person name="Bristow J."/>
            <person name="Eisen J."/>
            <person name="Markowitz V."/>
            <person name="Hugenholtz P."/>
            <person name="Klenk H."/>
            <person name="Kyrpides N."/>
        </authorList>
    </citation>
    <scope>NUCLEOTIDE SEQUENCE [LARGE SCALE GENOMIC DNA]</scope>
    <source>
        <strain evidence="2">ATCC 43766 / DSM 16922 / JCM 21250 / NBRC 16016 / NCTC 11634 / CL345/78</strain>
    </source>
</reference>
<organism evidence="1 2">
    <name type="scientific">Weeksella virosa (strain ATCC 43766 / DSM 16922 / JCM 21250 / CCUG 30538 / CDC 9751 / IAM 14551 / NBRC 16016 / NCTC 11634 / CL345/78)</name>
    <dbReference type="NCBI Taxonomy" id="865938"/>
    <lineage>
        <taxon>Bacteria</taxon>
        <taxon>Pseudomonadati</taxon>
        <taxon>Bacteroidota</taxon>
        <taxon>Flavobacteriia</taxon>
        <taxon>Flavobacteriales</taxon>
        <taxon>Weeksellaceae</taxon>
        <taxon>Weeksella</taxon>
    </lineage>
</organism>
<gene>
    <name evidence="1" type="ordered locus">Weevi_1641</name>
</gene>
<dbReference type="RefSeq" id="WP_013598727.1">
    <property type="nucleotide sequence ID" value="NC_015144.1"/>
</dbReference>
<dbReference type="Proteomes" id="UP000008641">
    <property type="component" value="Chromosome"/>
</dbReference>
<dbReference type="HOGENOM" id="CLU_1577873_0_0_10"/>
<reference evidence="1 2" key="1">
    <citation type="journal article" date="2011" name="Stand. Genomic Sci.">
        <title>Complete genome sequence of Weeksella virosa type strain (9751).</title>
        <authorList>
            <person name="Lang E."/>
            <person name="Teshima H."/>
            <person name="Lucas S."/>
            <person name="Lapidus A."/>
            <person name="Hammon N."/>
            <person name="Deshpande S."/>
            <person name="Nolan M."/>
            <person name="Cheng J.F."/>
            <person name="Pitluck S."/>
            <person name="Liolios K."/>
            <person name="Pagani I."/>
            <person name="Mikhailova N."/>
            <person name="Ivanova N."/>
            <person name="Mavromatis K."/>
            <person name="Pati A."/>
            <person name="Tapia R."/>
            <person name="Han C."/>
            <person name="Goodwin L."/>
            <person name="Chen A."/>
            <person name="Palaniappan K."/>
            <person name="Land M."/>
            <person name="Hauser L."/>
            <person name="Chang Y.J."/>
            <person name="Jeffries C.D."/>
            <person name="Brambilla E.M."/>
            <person name="Kopitz M."/>
            <person name="Rohde M."/>
            <person name="Goker M."/>
            <person name="Tindall B.J."/>
            <person name="Detter J.C."/>
            <person name="Woyke T."/>
            <person name="Bristow J."/>
            <person name="Eisen J.A."/>
            <person name="Markowitz V."/>
            <person name="Hugenholtz P."/>
            <person name="Klenk H.P."/>
            <person name="Kyrpides N.C."/>
        </authorList>
    </citation>
    <scope>NUCLEOTIDE SEQUENCE [LARGE SCALE GENOMIC DNA]</scope>
    <source>
        <strain evidence="2">ATCC 43766 / DSM 16922 / JCM 21250 / NBRC 16016 / NCTC 11634 / CL345/78</strain>
    </source>
</reference>
<dbReference type="AlphaFoldDB" id="F0NZJ1"/>
<dbReference type="OrthoDB" id="1452216at2"/>
<dbReference type="eggNOG" id="COG4319">
    <property type="taxonomic scope" value="Bacteria"/>
</dbReference>
<evidence type="ECO:0000313" key="1">
    <source>
        <dbReference type="EMBL" id="ADX68338.1"/>
    </source>
</evidence>
<name>F0NZJ1_WEEVC</name>
<proteinExistence type="predicted"/>
<dbReference type="KEGG" id="wvi:Weevi_1641"/>
<evidence type="ECO:0008006" key="3">
    <source>
        <dbReference type="Google" id="ProtNLM"/>
    </source>
</evidence>
<protein>
    <recommendedName>
        <fullName evidence="3">SnoaL-like domain-containing protein</fullName>
    </recommendedName>
</protein>